<reference evidence="2" key="1">
    <citation type="submission" date="2020-03" db="EMBL/GenBank/DDBJ databases">
        <title>The deep terrestrial virosphere.</title>
        <authorList>
            <person name="Holmfeldt K."/>
            <person name="Nilsson E."/>
            <person name="Simone D."/>
            <person name="Lopez-Fernandez M."/>
            <person name="Wu X."/>
            <person name="de Brujin I."/>
            <person name="Lundin D."/>
            <person name="Andersson A."/>
            <person name="Bertilsson S."/>
            <person name="Dopson M."/>
        </authorList>
    </citation>
    <scope>NUCLEOTIDE SEQUENCE</scope>
    <source>
        <strain evidence="2">MM415B02540</strain>
    </source>
</reference>
<protein>
    <recommendedName>
        <fullName evidence="1">Calcineurin-like phosphoesterase domain-containing protein</fullName>
    </recommendedName>
</protein>
<evidence type="ECO:0000313" key="2">
    <source>
        <dbReference type="EMBL" id="QJA89513.1"/>
    </source>
</evidence>
<dbReference type="Gene3D" id="3.60.21.10">
    <property type="match status" value="1"/>
</dbReference>
<sequence length="336" mass="39028">MKKIDIDNFIIFSDAHLDKNEKMSIHDDEYITSWLRLQFKLISHIFRYAYKNGVKTLIFGGDLFELKDRIPQDLYNKAWVFFKEISKDFNLILNIGNHDSPTIYKTSESSGLLPFSEFATIIKEVTDIQTDNTFMRVIPYGLATGEAVTKPKTEKDCILILHEEIAGVTFGNTGYRAKRMDLPLAKLKGWNLILDGHIHKPQQMYDNIHFIGSLLPVDWGEAGDRKRFFHYNGGDLKSIPIPHQKFINLDLDFEEAKKIIQNDNYNFYRLLISSDKVSDAIFKRFNISYKLAKTETRRIRLKKDMLLIDEIKNYIKNNTTELNATSLLETASEIIK</sequence>
<dbReference type="AlphaFoldDB" id="A0A6M3L531"/>
<dbReference type="InterPro" id="IPR050535">
    <property type="entry name" value="DNA_Repair-Maintenance_Comp"/>
</dbReference>
<feature type="domain" description="Calcineurin-like phosphoesterase" evidence="1">
    <location>
        <begin position="9"/>
        <end position="201"/>
    </location>
</feature>
<dbReference type="InterPro" id="IPR029052">
    <property type="entry name" value="Metallo-depent_PP-like"/>
</dbReference>
<gene>
    <name evidence="2" type="ORF">MM415B02540_0012</name>
</gene>
<organism evidence="2">
    <name type="scientific">viral metagenome</name>
    <dbReference type="NCBI Taxonomy" id="1070528"/>
    <lineage>
        <taxon>unclassified sequences</taxon>
        <taxon>metagenomes</taxon>
        <taxon>organismal metagenomes</taxon>
    </lineage>
</organism>
<dbReference type="SUPFAM" id="SSF56300">
    <property type="entry name" value="Metallo-dependent phosphatases"/>
    <property type="match status" value="1"/>
</dbReference>
<dbReference type="GO" id="GO:0016787">
    <property type="term" value="F:hydrolase activity"/>
    <property type="evidence" value="ECO:0007669"/>
    <property type="project" value="InterPro"/>
</dbReference>
<evidence type="ECO:0000259" key="1">
    <source>
        <dbReference type="Pfam" id="PF00149"/>
    </source>
</evidence>
<dbReference type="Pfam" id="PF00149">
    <property type="entry name" value="Metallophos"/>
    <property type="match status" value="1"/>
</dbReference>
<name>A0A6M3L531_9ZZZZ</name>
<dbReference type="InterPro" id="IPR004843">
    <property type="entry name" value="Calcineurin-like_PHP"/>
</dbReference>
<dbReference type="PANTHER" id="PTHR30337">
    <property type="entry name" value="COMPONENT OF ATP-DEPENDENT DSDNA EXONUCLEASE"/>
    <property type="match status" value="1"/>
</dbReference>
<accession>A0A6M3L531</accession>
<proteinExistence type="predicted"/>
<dbReference type="PANTHER" id="PTHR30337:SF0">
    <property type="entry name" value="NUCLEASE SBCCD SUBUNIT D"/>
    <property type="match status" value="1"/>
</dbReference>
<dbReference type="EMBL" id="MT142850">
    <property type="protein sequence ID" value="QJA89513.1"/>
    <property type="molecule type" value="Genomic_DNA"/>
</dbReference>